<comment type="caution">
    <text evidence="5">The sequence shown here is derived from an EMBL/GenBank/DDBJ whole genome shotgun (WGS) entry which is preliminary data.</text>
</comment>
<keyword evidence="2" id="KW-0238">DNA-binding</keyword>
<accession>A3ZZJ8</accession>
<dbReference type="SUPFAM" id="SSF48008">
    <property type="entry name" value="GntR ligand-binding domain-like"/>
    <property type="match status" value="1"/>
</dbReference>
<sequence>MATATNGNNGRVSARQKCYDVLRRMLICGQIPPGSRLPEVEWSERLEVHRGGLREALVLLEHDGLLTQGEKGGFFAPILGDFELEEIMQARCVLESGAIKLITARRLKKDAFQPLIELCETMQRLHDADIELGFCEADFMFHQSLVSLTGNSRLIQMYSHSTQLIFNLSPVDTIDVVRSNRRQTLVEHRELCRLLIAGETDTAIRLLEDHMSHPSSSDPK</sequence>
<dbReference type="Proteomes" id="UP000004358">
    <property type="component" value="Unassembled WGS sequence"/>
</dbReference>
<dbReference type="InterPro" id="IPR036390">
    <property type="entry name" value="WH_DNA-bd_sf"/>
</dbReference>
<gene>
    <name evidence="5" type="ORF">DSM3645_18576</name>
</gene>
<dbReference type="SMART" id="SM00345">
    <property type="entry name" value="HTH_GNTR"/>
    <property type="match status" value="1"/>
</dbReference>
<keyword evidence="1" id="KW-0805">Transcription regulation</keyword>
<dbReference type="GO" id="GO:0003677">
    <property type="term" value="F:DNA binding"/>
    <property type="evidence" value="ECO:0007669"/>
    <property type="project" value="UniProtKB-KW"/>
</dbReference>
<proteinExistence type="predicted"/>
<protein>
    <submittedName>
        <fullName evidence="5">Transcriptional regulator, GntR family protein</fullName>
    </submittedName>
</protein>
<name>A3ZZJ8_9BACT</name>
<organism evidence="5 6">
    <name type="scientific">Blastopirellula marina DSM 3645</name>
    <dbReference type="NCBI Taxonomy" id="314230"/>
    <lineage>
        <taxon>Bacteria</taxon>
        <taxon>Pseudomonadati</taxon>
        <taxon>Planctomycetota</taxon>
        <taxon>Planctomycetia</taxon>
        <taxon>Pirellulales</taxon>
        <taxon>Pirellulaceae</taxon>
        <taxon>Blastopirellula</taxon>
    </lineage>
</organism>
<dbReference type="AlphaFoldDB" id="A3ZZJ8"/>
<dbReference type="InterPro" id="IPR008920">
    <property type="entry name" value="TF_FadR/GntR_C"/>
</dbReference>
<dbReference type="InterPro" id="IPR011711">
    <property type="entry name" value="GntR_C"/>
</dbReference>
<evidence type="ECO:0000256" key="2">
    <source>
        <dbReference type="ARBA" id="ARBA00023125"/>
    </source>
</evidence>
<dbReference type="Gene3D" id="1.10.10.10">
    <property type="entry name" value="Winged helix-like DNA-binding domain superfamily/Winged helix DNA-binding domain"/>
    <property type="match status" value="1"/>
</dbReference>
<dbReference type="eggNOG" id="COG1802">
    <property type="taxonomic scope" value="Bacteria"/>
</dbReference>
<dbReference type="PROSITE" id="PS50949">
    <property type="entry name" value="HTH_GNTR"/>
    <property type="match status" value="1"/>
</dbReference>
<dbReference type="STRING" id="314230.DSM3645_18576"/>
<dbReference type="PANTHER" id="PTHR43537:SF45">
    <property type="entry name" value="GNTR FAMILY REGULATORY PROTEIN"/>
    <property type="match status" value="1"/>
</dbReference>
<dbReference type="HOGENOM" id="CLU_017584_5_5_0"/>
<dbReference type="Pfam" id="PF00392">
    <property type="entry name" value="GntR"/>
    <property type="match status" value="1"/>
</dbReference>
<dbReference type="EMBL" id="AANZ01000024">
    <property type="protein sequence ID" value="EAQ78054.1"/>
    <property type="molecule type" value="Genomic_DNA"/>
</dbReference>
<evidence type="ECO:0000313" key="5">
    <source>
        <dbReference type="EMBL" id="EAQ78054.1"/>
    </source>
</evidence>
<reference evidence="5 6" key="1">
    <citation type="submission" date="2006-02" db="EMBL/GenBank/DDBJ databases">
        <authorList>
            <person name="Amann R."/>
            <person name="Ferriera S."/>
            <person name="Johnson J."/>
            <person name="Kravitz S."/>
            <person name="Halpern A."/>
            <person name="Remington K."/>
            <person name="Beeson K."/>
            <person name="Tran B."/>
            <person name="Rogers Y.-H."/>
            <person name="Friedman R."/>
            <person name="Venter J.C."/>
        </authorList>
    </citation>
    <scope>NUCLEOTIDE SEQUENCE [LARGE SCALE GENOMIC DNA]</scope>
    <source>
        <strain evidence="5 6">DSM 3645</strain>
    </source>
</reference>
<evidence type="ECO:0000256" key="1">
    <source>
        <dbReference type="ARBA" id="ARBA00023015"/>
    </source>
</evidence>
<evidence type="ECO:0000313" key="6">
    <source>
        <dbReference type="Proteomes" id="UP000004358"/>
    </source>
</evidence>
<evidence type="ECO:0000259" key="4">
    <source>
        <dbReference type="PROSITE" id="PS50949"/>
    </source>
</evidence>
<dbReference type="InterPro" id="IPR000524">
    <property type="entry name" value="Tscrpt_reg_HTH_GntR"/>
</dbReference>
<evidence type="ECO:0000256" key="3">
    <source>
        <dbReference type="ARBA" id="ARBA00023163"/>
    </source>
</evidence>
<dbReference type="Gene3D" id="1.20.120.530">
    <property type="entry name" value="GntR ligand-binding domain-like"/>
    <property type="match status" value="1"/>
</dbReference>
<keyword evidence="3" id="KW-0804">Transcription</keyword>
<dbReference type="RefSeq" id="WP_002651703.1">
    <property type="nucleotide sequence ID" value="NZ_CH672376.1"/>
</dbReference>
<dbReference type="GO" id="GO:0003700">
    <property type="term" value="F:DNA-binding transcription factor activity"/>
    <property type="evidence" value="ECO:0007669"/>
    <property type="project" value="InterPro"/>
</dbReference>
<feature type="domain" description="HTH gntR-type" evidence="4">
    <location>
        <begin position="12"/>
        <end position="79"/>
    </location>
</feature>
<dbReference type="PANTHER" id="PTHR43537">
    <property type="entry name" value="TRANSCRIPTIONAL REGULATOR, GNTR FAMILY"/>
    <property type="match status" value="1"/>
</dbReference>
<dbReference type="SUPFAM" id="SSF46785">
    <property type="entry name" value="Winged helix' DNA-binding domain"/>
    <property type="match status" value="1"/>
</dbReference>
<dbReference type="SMART" id="SM00895">
    <property type="entry name" value="FCD"/>
    <property type="match status" value="1"/>
</dbReference>
<dbReference type="InterPro" id="IPR036388">
    <property type="entry name" value="WH-like_DNA-bd_sf"/>
</dbReference>
<dbReference type="Pfam" id="PF07729">
    <property type="entry name" value="FCD"/>
    <property type="match status" value="1"/>
</dbReference>
<dbReference type="OrthoDB" id="114741at2"/>